<evidence type="ECO:0000313" key="1">
    <source>
        <dbReference type="EMBL" id="RPB02641.1"/>
    </source>
</evidence>
<dbReference type="AlphaFoldDB" id="A0A3N4K2J7"/>
<protein>
    <submittedName>
        <fullName evidence="1">Uncharacterized protein</fullName>
    </submittedName>
</protein>
<name>A0A3N4K2J7_9PEZI</name>
<accession>A0A3N4K2J7</accession>
<dbReference type="EMBL" id="ML120367">
    <property type="protein sequence ID" value="RPB02641.1"/>
    <property type="molecule type" value="Genomic_DNA"/>
</dbReference>
<keyword evidence="2" id="KW-1185">Reference proteome</keyword>
<evidence type="ECO:0000313" key="2">
    <source>
        <dbReference type="Proteomes" id="UP000276215"/>
    </source>
</evidence>
<gene>
    <name evidence="1" type="ORF">L873DRAFT_422629</name>
</gene>
<dbReference type="Proteomes" id="UP000276215">
    <property type="component" value="Unassembled WGS sequence"/>
</dbReference>
<sequence>MHAGDGSAGISFFLFLNFARAERGLPFGHPSPGLLSFTFLGMRGEGIYRQDQCGGLHAVVNQLAKMEHGVEIRRWRKGIINIPFVLKNVMTRRSAEHKRESKQDRANRKAIAHSIAESLIYFHFHFDKKNRYNIVLLYTGSGTKQLEATYRPE</sequence>
<proteinExistence type="predicted"/>
<organism evidence="1 2">
    <name type="scientific">Choiromyces venosus 120613-1</name>
    <dbReference type="NCBI Taxonomy" id="1336337"/>
    <lineage>
        <taxon>Eukaryota</taxon>
        <taxon>Fungi</taxon>
        <taxon>Dikarya</taxon>
        <taxon>Ascomycota</taxon>
        <taxon>Pezizomycotina</taxon>
        <taxon>Pezizomycetes</taxon>
        <taxon>Pezizales</taxon>
        <taxon>Tuberaceae</taxon>
        <taxon>Choiromyces</taxon>
    </lineage>
</organism>
<reference evidence="1 2" key="1">
    <citation type="journal article" date="2018" name="Nat. Ecol. Evol.">
        <title>Pezizomycetes genomes reveal the molecular basis of ectomycorrhizal truffle lifestyle.</title>
        <authorList>
            <person name="Murat C."/>
            <person name="Payen T."/>
            <person name="Noel B."/>
            <person name="Kuo A."/>
            <person name="Morin E."/>
            <person name="Chen J."/>
            <person name="Kohler A."/>
            <person name="Krizsan K."/>
            <person name="Balestrini R."/>
            <person name="Da Silva C."/>
            <person name="Montanini B."/>
            <person name="Hainaut M."/>
            <person name="Levati E."/>
            <person name="Barry K.W."/>
            <person name="Belfiori B."/>
            <person name="Cichocki N."/>
            <person name="Clum A."/>
            <person name="Dockter R.B."/>
            <person name="Fauchery L."/>
            <person name="Guy J."/>
            <person name="Iotti M."/>
            <person name="Le Tacon F."/>
            <person name="Lindquist E.A."/>
            <person name="Lipzen A."/>
            <person name="Malagnac F."/>
            <person name="Mello A."/>
            <person name="Molinier V."/>
            <person name="Miyauchi S."/>
            <person name="Poulain J."/>
            <person name="Riccioni C."/>
            <person name="Rubini A."/>
            <person name="Sitrit Y."/>
            <person name="Splivallo R."/>
            <person name="Traeger S."/>
            <person name="Wang M."/>
            <person name="Zifcakova L."/>
            <person name="Wipf D."/>
            <person name="Zambonelli A."/>
            <person name="Paolocci F."/>
            <person name="Nowrousian M."/>
            <person name="Ottonello S."/>
            <person name="Baldrian P."/>
            <person name="Spatafora J.W."/>
            <person name="Henrissat B."/>
            <person name="Nagy L.G."/>
            <person name="Aury J.M."/>
            <person name="Wincker P."/>
            <person name="Grigoriev I.V."/>
            <person name="Bonfante P."/>
            <person name="Martin F.M."/>
        </authorList>
    </citation>
    <scope>NUCLEOTIDE SEQUENCE [LARGE SCALE GENOMIC DNA]</scope>
    <source>
        <strain evidence="1 2">120613-1</strain>
    </source>
</reference>